<dbReference type="Proteomes" id="UP000234681">
    <property type="component" value="Chromosome 1"/>
</dbReference>
<accession>A6JI13</accession>
<evidence type="ECO:0000313" key="1">
    <source>
        <dbReference type="EMBL" id="EDL94487.1"/>
    </source>
</evidence>
<proteinExistence type="predicted"/>
<reference evidence="2" key="1">
    <citation type="submission" date="2005-09" db="EMBL/GenBank/DDBJ databases">
        <authorList>
            <person name="Mural R.J."/>
            <person name="Li P.W."/>
            <person name="Adams M.D."/>
            <person name="Amanatides P.G."/>
            <person name="Baden-Tillson H."/>
            <person name="Barnstead M."/>
            <person name="Chin S.H."/>
            <person name="Dew I."/>
            <person name="Evans C.A."/>
            <person name="Ferriera S."/>
            <person name="Flanigan M."/>
            <person name="Fosler C."/>
            <person name="Glodek A."/>
            <person name="Gu Z."/>
            <person name="Holt R.A."/>
            <person name="Jennings D."/>
            <person name="Kraft C.L."/>
            <person name="Lu F."/>
            <person name="Nguyen T."/>
            <person name="Nusskern D.R."/>
            <person name="Pfannkoch C.M."/>
            <person name="Sitter C."/>
            <person name="Sutton G.G."/>
            <person name="Venter J.C."/>
            <person name="Wang Z."/>
            <person name="Woodage T."/>
            <person name="Zheng X.H."/>
            <person name="Zhong F."/>
        </authorList>
    </citation>
    <scope>NUCLEOTIDE SEQUENCE [LARGE SCALE GENOMIC DNA]</scope>
    <source>
        <strain>BN</strain>
        <strain evidence="2">Sprague-Dawley</strain>
    </source>
</reference>
<protein>
    <submittedName>
        <fullName evidence="1">RCG57476</fullName>
    </submittedName>
</protein>
<dbReference type="EMBL" id="CH473986">
    <property type="protein sequence ID" value="EDL94487.1"/>
    <property type="molecule type" value="Genomic_DNA"/>
</dbReference>
<gene>
    <name evidence="1" type="ORF">rCG_57476</name>
</gene>
<name>A6JI13_RAT</name>
<dbReference type="AlphaFoldDB" id="A6JI13"/>
<organism evidence="1 2">
    <name type="scientific">Rattus norvegicus</name>
    <name type="common">Rat</name>
    <dbReference type="NCBI Taxonomy" id="10116"/>
    <lineage>
        <taxon>Eukaryota</taxon>
        <taxon>Metazoa</taxon>
        <taxon>Chordata</taxon>
        <taxon>Craniata</taxon>
        <taxon>Vertebrata</taxon>
        <taxon>Euteleostomi</taxon>
        <taxon>Mammalia</taxon>
        <taxon>Eutheria</taxon>
        <taxon>Euarchontoglires</taxon>
        <taxon>Glires</taxon>
        <taxon>Rodentia</taxon>
        <taxon>Myomorpha</taxon>
        <taxon>Muroidea</taxon>
        <taxon>Muridae</taxon>
        <taxon>Murinae</taxon>
        <taxon>Rattus</taxon>
    </lineage>
</organism>
<sequence length="36" mass="3815">MGLLKLEKGLGQGDAEPFPYLCHAPTIIIFGELDAG</sequence>
<evidence type="ECO:0000313" key="2">
    <source>
        <dbReference type="Proteomes" id="UP000234681"/>
    </source>
</evidence>